<dbReference type="FunFam" id="2.70.150.10:FF:000002">
    <property type="entry name" value="Copper-transporting ATPase 1, putative"/>
    <property type="match status" value="1"/>
</dbReference>
<keyword evidence="8" id="KW-1278">Translocase</keyword>
<dbReference type="EC" id="3.6.3.54" evidence="13"/>
<protein>
    <submittedName>
        <fullName evidence="13">Copper-exporting P-type ATPase A</fullName>
        <ecNumber evidence="13">3.6.3.54</ecNumber>
    </submittedName>
</protein>
<comment type="subcellular location">
    <subcellularLocation>
        <location evidence="1">Endomembrane system</location>
        <topology evidence="1">Multi-pass membrane protein</topology>
    </subcellularLocation>
</comment>
<dbReference type="FunFam" id="3.30.70.100:FF:000005">
    <property type="entry name" value="Copper-exporting P-type ATPase A"/>
    <property type="match status" value="2"/>
</dbReference>
<evidence type="ECO:0000313" key="13">
    <source>
        <dbReference type="EMBL" id="KZX09999.1"/>
    </source>
</evidence>
<dbReference type="Gene3D" id="3.40.50.1000">
    <property type="entry name" value="HAD superfamily/HAD-like"/>
    <property type="match status" value="1"/>
</dbReference>
<dbReference type="InterPro" id="IPR023214">
    <property type="entry name" value="HAD_sf"/>
</dbReference>
<dbReference type="STRING" id="49547.MBCUR_19770"/>
<keyword evidence="3 11" id="KW-0812">Transmembrane</keyword>
<evidence type="ECO:0000259" key="12">
    <source>
        <dbReference type="PROSITE" id="PS50846"/>
    </source>
</evidence>
<feature type="transmembrane region" description="Helical" evidence="11">
    <location>
        <begin position="196"/>
        <end position="218"/>
    </location>
</feature>
<comment type="similarity">
    <text evidence="2">Belongs to the cation transport ATPase (P-type) (TC 3.A.3) family. Type IB subfamily.</text>
</comment>
<comment type="caution">
    <text evidence="13">The sequence shown here is derived from an EMBL/GenBank/DDBJ whole genome shotgun (WGS) entry which is preliminary data.</text>
</comment>
<dbReference type="NCBIfam" id="TIGR00003">
    <property type="entry name" value="copper ion binding protein"/>
    <property type="match status" value="2"/>
</dbReference>
<accession>A0A165YXV1</accession>
<dbReference type="OrthoDB" id="8588at2157"/>
<keyword evidence="13" id="KW-0378">Hydrolase</keyword>
<keyword evidence="9 11" id="KW-1133">Transmembrane helix</keyword>
<dbReference type="SFLD" id="SFLDS00003">
    <property type="entry name" value="Haloacid_Dehalogenase"/>
    <property type="match status" value="1"/>
</dbReference>
<dbReference type="GO" id="GO:0055070">
    <property type="term" value="P:copper ion homeostasis"/>
    <property type="evidence" value="ECO:0007669"/>
    <property type="project" value="TreeGrafter"/>
</dbReference>
<evidence type="ECO:0000256" key="5">
    <source>
        <dbReference type="ARBA" id="ARBA00022737"/>
    </source>
</evidence>
<dbReference type="InterPro" id="IPR036412">
    <property type="entry name" value="HAD-like_sf"/>
</dbReference>
<dbReference type="Gene3D" id="3.40.1110.10">
    <property type="entry name" value="Calcium-transporting ATPase, cytoplasmic domain N"/>
    <property type="match status" value="1"/>
</dbReference>
<keyword evidence="14" id="KW-1185">Reference proteome</keyword>
<evidence type="ECO:0000256" key="2">
    <source>
        <dbReference type="ARBA" id="ARBA00006024"/>
    </source>
</evidence>
<evidence type="ECO:0000256" key="10">
    <source>
        <dbReference type="ARBA" id="ARBA00023136"/>
    </source>
</evidence>
<dbReference type="InterPro" id="IPR006122">
    <property type="entry name" value="HMA_Cu_ion-bd"/>
</dbReference>
<dbReference type="PRINTS" id="PR00119">
    <property type="entry name" value="CATATPASE"/>
</dbReference>
<evidence type="ECO:0000256" key="7">
    <source>
        <dbReference type="ARBA" id="ARBA00022842"/>
    </source>
</evidence>
<dbReference type="SFLD" id="SFLDG00002">
    <property type="entry name" value="C1.7:_P-type_atpase_like"/>
    <property type="match status" value="1"/>
</dbReference>
<dbReference type="Gene3D" id="2.70.150.10">
    <property type="entry name" value="Calcium-transporting ATPase, cytoplasmic transduction domain A"/>
    <property type="match status" value="1"/>
</dbReference>
<dbReference type="GO" id="GO:0005507">
    <property type="term" value="F:copper ion binding"/>
    <property type="evidence" value="ECO:0007669"/>
    <property type="project" value="InterPro"/>
</dbReference>
<dbReference type="PANTHER" id="PTHR43520:SF8">
    <property type="entry name" value="P-TYPE CU(+) TRANSPORTER"/>
    <property type="match status" value="1"/>
</dbReference>
<evidence type="ECO:0000256" key="1">
    <source>
        <dbReference type="ARBA" id="ARBA00004127"/>
    </source>
</evidence>
<dbReference type="PATRIC" id="fig|49547.3.peg.2088"/>
<dbReference type="GO" id="GO:0043682">
    <property type="term" value="F:P-type divalent copper transporter activity"/>
    <property type="evidence" value="ECO:0007669"/>
    <property type="project" value="TreeGrafter"/>
</dbReference>
<keyword evidence="6" id="KW-0813">Transport</keyword>
<dbReference type="InterPro" id="IPR001757">
    <property type="entry name" value="P_typ_ATPase"/>
</dbReference>
<feature type="transmembrane region" description="Helical" evidence="11">
    <location>
        <begin position="265"/>
        <end position="284"/>
    </location>
</feature>
<dbReference type="SUPFAM" id="SSF81653">
    <property type="entry name" value="Calcium ATPase, transduction domain A"/>
    <property type="match status" value="1"/>
</dbReference>
<dbReference type="InterPro" id="IPR023299">
    <property type="entry name" value="ATPase_P-typ_cyto_dom_N"/>
</dbReference>
<dbReference type="Proteomes" id="UP000077245">
    <property type="component" value="Unassembled WGS sequence"/>
</dbReference>
<name>A0A165YXV1_9EURY</name>
<keyword evidence="6" id="KW-0406">Ion transport</keyword>
<evidence type="ECO:0000256" key="8">
    <source>
        <dbReference type="ARBA" id="ARBA00022967"/>
    </source>
</evidence>
<evidence type="ECO:0000256" key="11">
    <source>
        <dbReference type="SAM" id="Phobius"/>
    </source>
</evidence>
<dbReference type="Pfam" id="PF00702">
    <property type="entry name" value="Hydrolase"/>
    <property type="match status" value="1"/>
</dbReference>
<keyword evidence="7" id="KW-0460">Magnesium</keyword>
<dbReference type="SUPFAM" id="SSF56784">
    <property type="entry name" value="HAD-like"/>
    <property type="match status" value="1"/>
</dbReference>
<keyword evidence="4" id="KW-0479">Metal-binding</keyword>
<evidence type="ECO:0000256" key="4">
    <source>
        <dbReference type="ARBA" id="ARBA00022723"/>
    </source>
</evidence>
<keyword evidence="6" id="KW-0187">Copper transport</keyword>
<dbReference type="InterPro" id="IPR006121">
    <property type="entry name" value="HMA_dom"/>
</dbReference>
<dbReference type="PANTHER" id="PTHR43520">
    <property type="entry name" value="ATP7, ISOFORM B"/>
    <property type="match status" value="1"/>
</dbReference>
<dbReference type="InterPro" id="IPR018303">
    <property type="entry name" value="ATPase_P-typ_P_site"/>
</dbReference>
<dbReference type="GO" id="GO:0005524">
    <property type="term" value="F:ATP binding"/>
    <property type="evidence" value="ECO:0007669"/>
    <property type="project" value="InterPro"/>
</dbReference>
<dbReference type="GO" id="GO:0016020">
    <property type="term" value="C:membrane"/>
    <property type="evidence" value="ECO:0007669"/>
    <property type="project" value="InterPro"/>
</dbReference>
<dbReference type="AlphaFoldDB" id="A0A165YXV1"/>
<feature type="transmembrane region" description="Helical" evidence="11">
    <location>
        <begin position="166"/>
        <end position="184"/>
    </location>
</feature>
<sequence>MNNKLKNIEIKIVGMHCAVCASNVEKSLKSLDGVLNASVNISSNNAVVEYNDKLVSFEKINKAIESLGFDVVFDEVQLQIDGMHCAVCVANIEKVLNGLNGVKKAIVNLSLQRVHVFYNKNLVSIKDMGEAIESLGFDYIGVAEEIDLSADDERFRKDLKDKRNRIIVGFISSAVLMAIMYLPIENLVSIPFSHHMSMDIHIIGILSLLISIGPFIYVSKPILDGGYKSISHKILDMDVMYSMGILVAFISSTLGTFNIVLDSHFMFYETAIMLASFLSLGRYLESRAKNQTLNSIKQLIGLQPKTATLLIENKEEELDLSKEFDGKNNEIDSFNEKYFEKTIFIEEIAIGDILLVKPGEKIPADGIVINGDSYVDESMISGEPIPKHKNKEKNKVFSGTINQNGILYIKSIKVGRETLLSQIIDLVSKAQGSKPPVQSLADKVVKFFIPTVFIIAILSGLFWYLFNGDKLFALSTVISVLVIACPCALGLATPTAVTVGVGRAAEYGVLIKNGEVLENAGKTKIAIFDKTGTITEGKPEISDIYPVDDNLKFYYPIFIKNQRIMENSNLDSSLNSSLDSSLGSSLDSNLNSNDLNDFLLMITGSLESKSNHPIAKTIVKECQNLKINLFDLDSFENISGKGLKAIYKNKQIIVGNKKILDDENIKISDDLLERYLKLSNEGKTTILIAIENDVLGIIALMDKIKDNAKYTMDSLKSLDIEPMMITGDNNKTAIEVGKKVGIENIISEVLPNEKLDHLINIKTKFSNSIKKDNGNNIIITFVGDGINDAPAISGADVGIALGSGSDIAMDSGDIVLTDDNLENVVVAIEFSKKVIRRIKENIFWAFAYNMILIPIACGILYPIFGIVFRPEYGALAMALSSVTVISLSLLLKNFKPKIKKDENKTY</sequence>
<dbReference type="InterPro" id="IPR036163">
    <property type="entry name" value="HMA_dom_sf"/>
</dbReference>
<feature type="domain" description="HMA" evidence="12">
    <location>
        <begin position="6"/>
        <end position="72"/>
    </location>
</feature>
<dbReference type="Pfam" id="PF00122">
    <property type="entry name" value="E1-E2_ATPase"/>
    <property type="match status" value="1"/>
</dbReference>
<dbReference type="CDD" id="cd00371">
    <property type="entry name" value="HMA"/>
    <property type="match status" value="2"/>
</dbReference>
<dbReference type="Gene3D" id="3.30.70.100">
    <property type="match status" value="2"/>
</dbReference>
<keyword evidence="5" id="KW-0677">Repeat</keyword>
<feature type="transmembrane region" description="Helical" evidence="11">
    <location>
        <begin position="842"/>
        <end position="866"/>
    </location>
</feature>
<dbReference type="Pfam" id="PF00403">
    <property type="entry name" value="HMA"/>
    <property type="match status" value="2"/>
</dbReference>
<dbReference type="PROSITE" id="PS00154">
    <property type="entry name" value="ATPASE_E1_E2"/>
    <property type="match status" value="1"/>
</dbReference>
<feature type="domain" description="HMA" evidence="12">
    <location>
        <begin position="74"/>
        <end position="140"/>
    </location>
</feature>
<feature type="transmembrane region" description="Helical" evidence="11">
    <location>
        <begin position="872"/>
        <end position="891"/>
    </location>
</feature>
<dbReference type="InterPro" id="IPR059000">
    <property type="entry name" value="ATPase_P-type_domA"/>
</dbReference>
<keyword evidence="10 11" id="KW-0472">Membrane</keyword>
<dbReference type="CDD" id="cd02094">
    <property type="entry name" value="P-type_ATPase_Cu-like"/>
    <property type="match status" value="1"/>
</dbReference>
<dbReference type="EMBL" id="LWMV01000231">
    <property type="protein sequence ID" value="KZX09999.1"/>
    <property type="molecule type" value="Genomic_DNA"/>
</dbReference>
<feature type="transmembrane region" description="Helical" evidence="11">
    <location>
        <begin position="239"/>
        <end position="259"/>
    </location>
</feature>
<dbReference type="RefSeq" id="WP_067092814.1">
    <property type="nucleotide sequence ID" value="NZ_LWMV01000231.1"/>
</dbReference>
<evidence type="ECO:0000313" key="14">
    <source>
        <dbReference type="Proteomes" id="UP000077245"/>
    </source>
</evidence>
<evidence type="ECO:0000256" key="3">
    <source>
        <dbReference type="ARBA" id="ARBA00022692"/>
    </source>
</evidence>
<dbReference type="NCBIfam" id="TIGR01494">
    <property type="entry name" value="ATPase_P-type"/>
    <property type="match status" value="2"/>
</dbReference>
<dbReference type="SUPFAM" id="SSF55008">
    <property type="entry name" value="HMA, heavy metal-associated domain"/>
    <property type="match status" value="2"/>
</dbReference>
<evidence type="ECO:0000256" key="9">
    <source>
        <dbReference type="ARBA" id="ARBA00022989"/>
    </source>
</evidence>
<dbReference type="SUPFAM" id="SSF81665">
    <property type="entry name" value="Calcium ATPase, transmembrane domain M"/>
    <property type="match status" value="1"/>
</dbReference>
<proteinExistence type="inferred from homology"/>
<dbReference type="GO" id="GO:0012505">
    <property type="term" value="C:endomembrane system"/>
    <property type="evidence" value="ECO:0007669"/>
    <property type="project" value="UniProtKB-SubCell"/>
</dbReference>
<feature type="transmembrane region" description="Helical" evidence="11">
    <location>
        <begin position="472"/>
        <end position="493"/>
    </location>
</feature>
<keyword evidence="6" id="KW-0186">Copper</keyword>
<reference evidence="13 14" key="1">
    <citation type="submission" date="2016-04" db="EMBL/GenBank/DDBJ databases">
        <title>Genome sequence of Methanobrevibacter curvatus DSM 11111.</title>
        <authorList>
            <person name="Poehlein A."/>
            <person name="Seedorf H."/>
            <person name="Daniel R."/>
        </authorList>
    </citation>
    <scope>NUCLEOTIDE SEQUENCE [LARGE SCALE GENOMIC DNA]</scope>
    <source>
        <strain evidence="13 14">DSM 11111</strain>
    </source>
</reference>
<dbReference type="PRINTS" id="PR00942">
    <property type="entry name" value="CUATPASEI"/>
</dbReference>
<dbReference type="InterPro" id="IPR044492">
    <property type="entry name" value="P_typ_ATPase_HD_dom"/>
</dbReference>
<dbReference type="GO" id="GO:0016887">
    <property type="term" value="F:ATP hydrolysis activity"/>
    <property type="evidence" value="ECO:0007669"/>
    <property type="project" value="InterPro"/>
</dbReference>
<organism evidence="13 14">
    <name type="scientific">Methanobrevibacter curvatus</name>
    <dbReference type="NCBI Taxonomy" id="49547"/>
    <lineage>
        <taxon>Archaea</taxon>
        <taxon>Methanobacteriati</taxon>
        <taxon>Methanobacteriota</taxon>
        <taxon>Methanomada group</taxon>
        <taxon>Methanobacteria</taxon>
        <taxon>Methanobacteriales</taxon>
        <taxon>Methanobacteriaceae</taxon>
        <taxon>Methanobrevibacter</taxon>
    </lineage>
</organism>
<evidence type="ECO:0000256" key="6">
    <source>
        <dbReference type="ARBA" id="ARBA00022796"/>
    </source>
</evidence>
<dbReference type="InterPro" id="IPR023298">
    <property type="entry name" value="ATPase_P-typ_TM_dom_sf"/>
</dbReference>
<dbReference type="PROSITE" id="PS50846">
    <property type="entry name" value="HMA_2"/>
    <property type="match status" value="2"/>
</dbReference>
<dbReference type="InterPro" id="IPR008250">
    <property type="entry name" value="ATPase_P-typ_transduc_dom_A_sf"/>
</dbReference>
<feature type="transmembrane region" description="Helical" evidence="11">
    <location>
        <begin position="444"/>
        <end position="466"/>
    </location>
</feature>
<gene>
    <name evidence="13" type="primary">copA_2</name>
    <name evidence="13" type="ORF">MBCUR_19770</name>
</gene>
<dbReference type="SFLD" id="SFLDF00027">
    <property type="entry name" value="p-type_atpase"/>
    <property type="match status" value="1"/>
</dbReference>